<dbReference type="InterPro" id="IPR011992">
    <property type="entry name" value="EF-hand-dom_pair"/>
</dbReference>
<evidence type="ECO:0000256" key="5">
    <source>
        <dbReference type="ARBA" id="ARBA00040994"/>
    </source>
</evidence>
<dbReference type="OrthoDB" id="4899631at2759"/>
<organism evidence="6 7">
    <name type="scientific">Rhynchophorus ferrugineus</name>
    <name type="common">Red palm weevil</name>
    <name type="synonym">Curculio ferrugineus</name>
    <dbReference type="NCBI Taxonomy" id="354439"/>
    <lineage>
        <taxon>Eukaryota</taxon>
        <taxon>Metazoa</taxon>
        <taxon>Ecdysozoa</taxon>
        <taxon>Arthropoda</taxon>
        <taxon>Hexapoda</taxon>
        <taxon>Insecta</taxon>
        <taxon>Pterygota</taxon>
        <taxon>Neoptera</taxon>
        <taxon>Endopterygota</taxon>
        <taxon>Coleoptera</taxon>
        <taxon>Polyphaga</taxon>
        <taxon>Cucujiformia</taxon>
        <taxon>Curculionidae</taxon>
        <taxon>Dryophthorinae</taxon>
        <taxon>Rhynchophorus</taxon>
    </lineage>
</organism>
<dbReference type="SUPFAM" id="SSF50978">
    <property type="entry name" value="WD40 repeat-like"/>
    <property type="match status" value="1"/>
</dbReference>
<name>A0A834IWC6_RHYFE</name>
<keyword evidence="3" id="KW-0677">Repeat</keyword>
<dbReference type="PANTHER" id="PTHR13720:SF13">
    <property type="entry name" value="CILIA- AND FLAGELLA-ASSOCIATED PROTEIN 251"/>
    <property type="match status" value="1"/>
</dbReference>
<dbReference type="Pfam" id="PF00400">
    <property type="entry name" value="WD40"/>
    <property type="match status" value="1"/>
</dbReference>
<comment type="caution">
    <text evidence="6">The sequence shown here is derived from an EMBL/GenBank/DDBJ whole genome shotgun (WGS) entry which is preliminary data.</text>
</comment>
<comment type="subcellular location">
    <subcellularLocation>
        <location evidence="1">Cell projection</location>
        <location evidence="1">Cilium</location>
    </subcellularLocation>
</comment>
<dbReference type="SUPFAM" id="SSF50998">
    <property type="entry name" value="Quinoprotein alcohol dehydrogenase-like"/>
    <property type="match status" value="1"/>
</dbReference>
<dbReference type="EMBL" id="JAACXV010000027">
    <property type="protein sequence ID" value="KAF7286372.1"/>
    <property type="molecule type" value="Genomic_DNA"/>
</dbReference>
<dbReference type="InterPro" id="IPR011047">
    <property type="entry name" value="Quinoprotein_ADH-like_sf"/>
</dbReference>
<protein>
    <recommendedName>
        <fullName evidence="5">Cilia- and flagella-associated protein 251</fullName>
    </recommendedName>
</protein>
<keyword evidence="7" id="KW-1185">Reference proteome</keyword>
<evidence type="ECO:0000256" key="2">
    <source>
        <dbReference type="ARBA" id="ARBA00022574"/>
    </source>
</evidence>
<keyword evidence="2" id="KW-0853">WD repeat</keyword>
<dbReference type="InterPro" id="IPR015943">
    <property type="entry name" value="WD40/YVTN_repeat-like_dom_sf"/>
</dbReference>
<keyword evidence="4" id="KW-0966">Cell projection</keyword>
<dbReference type="SUPFAM" id="SSF47473">
    <property type="entry name" value="EF-hand"/>
    <property type="match status" value="1"/>
</dbReference>
<dbReference type="InterPro" id="IPR050630">
    <property type="entry name" value="WD_repeat_EMAP"/>
</dbReference>
<dbReference type="InterPro" id="IPR036322">
    <property type="entry name" value="WD40_repeat_dom_sf"/>
</dbReference>
<sequence>MSEDSISYGEDKENLLYISKKINVDDFGLGEEGLFRESISLVESDISIHNVEKEIEILEQSSGKRTLSNPYLAMKLRPFDLKWSFGINPKVGLINLTDNVRKEIFFSSVHNLVLYNYCTREMKHIEGHQTMISCISSDASGSWLVSSDDSKDGCLIVWDSKTLSPIFTRFNLYTCSSVLLATLSNSAKYLTTIGANDDAYYQIDLWLWTLGEEKSNDTFLVHKTHGVPIKICYNPDQEEHIMIVFETHTFFLIWDTVNKKFINMPITQITNKQKIGTLTGGTYINECHESFVSSSRGCILVFRSTLYTKQYEGTQLNNSKIYINAVKVTPSSIGVITTTDGKLVIGDTKGHIYFFDKRIKILYWIRNMSLGAITDISFSLTPKIRKYIGDKIMVPVSNFENDEMVADCEYIDIQEEIEQFIAIDAPFDASLLNETFIVTDFFVSTADCNIFAINFVQNRCTPLFHIADANISAIDAHDEKPYLAIGYHNGRVSLLNFDTKDQIATILLNKTEEGGEADMVSCIKYSYESLHLICGRQNGEIWILEPIVLRARGSPFRYSKFNVEKISFSHNSLQFAYYDSNLTIFLFNYNTQESHWEFRGKIRSHYEAINDIKFFFVNNKSTLFTIGCDRYLVEYNNASCDEDEPFSIAMRERIEQTAIPLHFIYYSKLYGQKRIGYFLVADDKHKLKLLHEVTKVPRSLALGPAFGCFRNSCIKKMEILPDHDCRYMTFMCKQHIGIHILPPDGNPYKYTGCLAHPVEVCDFVISHDGNHIFTFGVKDRCILQWEIKERSVEIINLMGGTGLEPYYCLLDGGKNGWLFHEMQDLFFYMQILQHENIDLPRRVSDCINLTEIPDLVKTCGFYPTDFELETMMIDIRYRDFDDTGKVRDEISFIDFVKLFINHRPPYGYSMDILKSNFKILCEMADYPTRNRIDMNDFVYLLQSIGEPTTHLHKCLTTLLRVYTYGENNFNFLPEEISLDFFLNELLGIDSEPKIQESPLE</sequence>
<dbReference type="SMART" id="SM00320">
    <property type="entry name" value="WD40"/>
    <property type="match status" value="5"/>
</dbReference>
<dbReference type="AlphaFoldDB" id="A0A834IWC6"/>
<dbReference type="InterPro" id="IPR001680">
    <property type="entry name" value="WD40_rpt"/>
</dbReference>
<proteinExistence type="predicted"/>
<evidence type="ECO:0000256" key="4">
    <source>
        <dbReference type="ARBA" id="ARBA00023273"/>
    </source>
</evidence>
<accession>A0A834IWC6</accession>
<evidence type="ECO:0000256" key="3">
    <source>
        <dbReference type="ARBA" id="ARBA00022737"/>
    </source>
</evidence>
<reference evidence="6" key="1">
    <citation type="submission" date="2020-08" db="EMBL/GenBank/DDBJ databases">
        <title>Genome sequencing and assembly of the red palm weevil Rhynchophorus ferrugineus.</title>
        <authorList>
            <person name="Dias G.B."/>
            <person name="Bergman C.M."/>
            <person name="Manee M."/>
        </authorList>
    </citation>
    <scope>NUCLEOTIDE SEQUENCE</scope>
    <source>
        <strain evidence="6">AA-2017</strain>
        <tissue evidence="6">Whole larva</tissue>
    </source>
</reference>
<evidence type="ECO:0000256" key="1">
    <source>
        <dbReference type="ARBA" id="ARBA00004138"/>
    </source>
</evidence>
<gene>
    <name evidence="6" type="ORF">GWI33_005668</name>
</gene>
<evidence type="ECO:0000313" key="6">
    <source>
        <dbReference type="EMBL" id="KAF7286372.1"/>
    </source>
</evidence>
<dbReference type="GO" id="GO:0031514">
    <property type="term" value="C:motile cilium"/>
    <property type="evidence" value="ECO:0007669"/>
    <property type="project" value="TreeGrafter"/>
</dbReference>
<dbReference type="Gene3D" id="2.130.10.10">
    <property type="entry name" value="YVTN repeat-like/Quinoprotein amine dehydrogenase"/>
    <property type="match status" value="2"/>
</dbReference>
<evidence type="ECO:0000313" key="7">
    <source>
        <dbReference type="Proteomes" id="UP000625711"/>
    </source>
</evidence>
<dbReference type="PANTHER" id="PTHR13720">
    <property type="entry name" value="WD-40 REPEAT PROTEIN"/>
    <property type="match status" value="1"/>
</dbReference>
<dbReference type="Proteomes" id="UP000625711">
    <property type="component" value="Unassembled WGS sequence"/>
</dbReference>